<organism evidence="1">
    <name type="scientific">Myoviridae sp. ctiX384</name>
    <dbReference type="NCBI Taxonomy" id="2827702"/>
    <lineage>
        <taxon>Viruses</taxon>
        <taxon>Duplodnaviria</taxon>
        <taxon>Heunggongvirae</taxon>
        <taxon>Uroviricota</taxon>
        <taxon>Caudoviricetes</taxon>
    </lineage>
</organism>
<sequence>MEFNKEEKSLLVSGLLALQDVADKSKGADFDKQKFDSDIMSLINKINGK</sequence>
<reference evidence="1" key="1">
    <citation type="journal article" date="2021" name="Proc. Natl. Acad. Sci. U.S.A.">
        <title>A Catalog of Tens of Thousands of Viruses from Human Metagenomes Reveals Hidden Associations with Chronic Diseases.</title>
        <authorList>
            <person name="Tisza M.J."/>
            <person name="Buck C.B."/>
        </authorList>
    </citation>
    <scope>NUCLEOTIDE SEQUENCE</scope>
    <source>
        <strain evidence="1">CtiX384</strain>
    </source>
</reference>
<proteinExistence type="predicted"/>
<accession>A0A8S5TBB1</accession>
<protein>
    <submittedName>
        <fullName evidence="1">Uncharacterized protein</fullName>
    </submittedName>
</protein>
<name>A0A8S5TBB1_9CAUD</name>
<evidence type="ECO:0000313" key="1">
    <source>
        <dbReference type="EMBL" id="DAF60561.1"/>
    </source>
</evidence>
<dbReference type="EMBL" id="BK032790">
    <property type="protein sequence ID" value="DAF60561.1"/>
    <property type="molecule type" value="Genomic_DNA"/>
</dbReference>